<dbReference type="OrthoDB" id="270727at2"/>
<dbReference type="Pfam" id="PF07963">
    <property type="entry name" value="N_methyl"/>
    <property type="match status" value="1"/>
</dbReference>
<dbReference type="KEGG" id="ccot:CCAX7_32430"/>
<dbReference type="PANTHER" id="PTHR30093">
    <property type="entry name" value="GENERAL SECRETION PATHWAY PROTEIN G"/>
    <property type="match status" value="1"/>
</dbReference>
<evidence type="ECO:0000313" key="2">
    <source>
        <dbReference type="Proteomes" id="UP000287394"/>
    </source>
</evidence>
<organism evidence="1 2">
    <name type="scientific">Capsulimonas corticalis</name>
    <dbReference type="NCBI Taxonomy" id="2219043"/>
    <lineage>
        <taxon>Bacteria</taxon>
        <taxon>Bacillati</taxon>
        <taxon>Armatimonadota</taxon>
        <taxon>Armatimonadia</taxon>
        <taxon>Capsulimonadales</taxon>
        <taxon>Capsulimonadaceae</taxon>
        <taxon>Capsulimonas</taxon>
    </lineage>
</organism>
<dbReference type="InterPro" id="IPR011453">
    <property type="entry name" value="DUF1559"/>
</dbReference>
<dbReference type="Proteomes" id="UP000287394">
    <property type="component" value="Chromosome"/>
</dbReference>
<dbReference type="EMBL" id="AP025739">
    <property type="protein sequence ID" value="BDI31192.1"/>
    <property type="molecule type" value="Genomic_DNA"/>
</dbReference>
<dbReference type="Gene3D" id="3.30.700.10">
    <property type="entry name" value="Glycoprotein, Type 4 Pilin"/>
    <property type="match status" value="1"/>
</dbReference>
<sequence length="292" mass="30730">MSVAINPLRRGFTLIELLVVIAIIAILAAILFPVFAKAREKARQISCASNLRQIGIGILQYVQDNDENYPTGAQNCPLGQGWAGRVYPYIKSTAVFKCPDDPSPAPPTGSYTLSYSANFNFLRTDGGSANDPHSGQNLASLRSPAKTVFLCETEGDYAPLLDPAENNGNGVISATTNGNYNGTVYAFNGYNTGGRMATGCLGGSNCSAYLAAPANFYEGFTALTGLHTDGSNYMMCDGHIKWYRGSQVSGGSNAIAADCQQGGGAPSDCTTTVQTMAEGTEGSRFAVTFSTQ</sequence>
<dbReference type="SUPFAM" id="SSF54523">
    <property type="entry name" value="Pili subunits"/>
    <property type="match status" value="1"/>
</dbReference>
<dbReference type="Pfam" id="PF07596">
    <property type="entry name" value="SBP_bac_10"/>
    <property type="match status" value="1"/>
</dbReference>
<accession>A0A402D413</accession>
<dbReference type="RefSeq" id="WP_119324269.1">
    <property type="nucleotide sequence ID" value="NZ_AP025739.1"/>
</dbReference>
<name>A0A402D413_9BACT</name>
<proteinExistence type="predicted"/>
<dbReference type="InterPro" id="IPR045584">
    <property type="entry name" value="Pilin-like"/>
</dbReference>
<dbReference type="InterPro" id="IPR027558">
    <property type="entry name" value="Pre_pil_HX9DG_C"/>
</dbReference>
<dbReference type="AlphaFoldDB" id="A0A402D413"/>
<dbReference type="NCBIfam" id="TIGR04294">
    <property type="entry name" value="pre_pil_HX9DG"/>
    <property type="match status" value="1"/>
</dbReference>
<protein>
    <submittedName>
        <fullName evidence="1">Uncharacterized protein</fullName>
    </submittedName>
</protein>
<reference evidence="1 2" key="1">
    <citation type="journal article" date="2019" name="Int. J. Syst. Evol. Microbiol.">
        <title>Capsulimonas corticalis gen. nov., sp. nov., an aerobic capsulated bacterium, of a novel bacterial order, Capsulimonadales ord. nov., of the class Armatimonadia of the phylum Armatimonadetes.</title>
        <authorList>
            <person name="Li J."/>
            <person name="Kudo C."/>
            <person name="Tonouchi A."/>
        </authorList>
    </citation>
    <scope>NUCLEOTIDE SEQUENCE [LARGE SCALE GENOMIC DNA]</scope>
    <source>
        <strain evidence="1 2">AX-7</strain>
    </source>
</reference>
<dbReference type="NCBIfam" id="TIGR02532">
    <property type="entry name" value="IV_pilin_GFxxxE"/>
    <property type="match status" value="1"/>
</dbReference>
<dbReference type="InterPro" id="IPR012902">
    <property type="entry name" value="N_methyl_site"/>
</dbReference>
<keyword evidence="2" id="KW-1185">Reference proteome</keyword>
<dbReference type="PROSITE" id="PS00409">
    <property type="entry name" value="PROKAR_NTER_METHYL"/>
    <property type="match status" value="1"/>
</dbReference>
<evidence type="ECO:0000313" key="1">
    <source>
        <dbReference type="EMBL" id="BDI31192.1"/>
    </source>
</evidence>
<gene>
    <name evidence="1" type="ORF">CCAX7_32430</name>
</gene>